<dbReference type="EMBL" id="JARFPL010000024">
    <property type="protein sequence ID" value="MDF0593597.1"/>
    <property type="molecule type" value="Genomic_DNA"/>
</dbReference>
<evidence type="ECO:0000313" key="8">
    <source>
        <dbReference type="EMBL" id="MDF0593597.1"/>
    </source>
</evidence>
<proteinExistence type="predicted"/>
<dbReference type="Gene3D" id="1.20.1540.10">
    <property type="entry name" value="Rhomboid-like"/>
    <property type="match status" value="1"/>
</dbReference>
<evidence type="ECO:0000256" key="1">
    <source>
        <dbReference type="ARBA" id="ARBA00004141"/>
    </source>
</evidence>
<feature type="transmembrane region" description="Helical" evidence="6">
    <location>
        <begin position="95"/>
        <end position="121"/>
    </location>
</feature>
<keyword evidence="3 6" id="KW-1133">Transmembrane helix</keyword>
<evidence type="ECO:0000256" key="3">
    <source>
        <dbReference type="ARBA" id="ARBA00022989"/>
    </source>
</evidence>
<evidence type="ECO:0000256" key="2">
    <source>
        <dbReference type="ARBA" id="ARBA00022692"/>
    </source>
</evidence>
<protein>
    <submittedName>
        <fullName evidence="8">Rhomboid family intramembrane serine protease</fullName>
    </submittedName>
</protein>
<feature type="transmembrane region" description="Helical" evidence="6">
    <location>
        <begin position="157"/>
        <end position="174"/>
    </location>
</feature>
<feature type="transmembrane region" description="Helical" evidence="6">
    <location>
        <begin position="211"/>
        <end position="230"/>
    </location>
</feature>
<feature type="region of interest" description="Disordered" evidence="5">
    <location>
        <begin position="1"/>
        <end position="41"/>
    </location>
</feature>
<name>A0ABT5XG01_9EURY</name>
<keyword evidence="8" id="KW-0378">Hydrolase</keyword>
<feature type="domain" description="Peptidase S54 rhomboid" evidence="7">
    <location>
        <begin position="93"/>
        <end position="230"/>
    </location>
</feature>
<dbReference type="Proteomes" id="UP001215956">
    <property type="component" value="Unassembled WGS sequence"/>
</dbReference>
<dbReference type="Pfam" id="PF01694">
    <property type="entry name" value="Rhomboid"/>
    <property type="match status" value="1"/>
</dbReference>
<keyword evidence="4 6" id="KW-0472">Membrane</keyword>
<comment type="caution">
    <text evidence="8">The sequence shown here is derived from an EMBL/GenBank/DDBJ whole genome shotgun (WGS) entry which is preliminary data.</text>
</comment>
<evidence type="ECO:0000256" key="5">
    <source>
        <dbReference type="SAM" id="MobiDB-lite"/>
    </source>
</evidence>
<keyword evidence="8" id="KW-0645">Protease</keyword>
<dbReference type="SUPFAM" id="SSF144091">
    <property type="entry name" value="Rhomboid-like"/>
    <property type="match status" value="1"/>
</dbReference>
<evidence type="ECO:0000259" key="7">
    <source>
        <dbReference type="Pfam" id="PF01694"/>
    </source>
</evidence>
<feature type="transmembrane region" description="Helical" evidence="6">
    <location>
        <begin position="54"/>
        <end position="75"/>
    </location>
</feature>
<dbReference type="InterPro" id="IPR022764">
    <property type="entry name" value="Peptidase_S54_rhomboid_dom"/>
</dbReference>
<organism evidence="8 9">
    <name type="scientific">Candidatus Methanocrinis alkalitolerans</name>
    <dbReference type="NCBI Taxonomy" id="3033395"/>
    <lineage>
        <taxon>Archaea</taxon>
        <taxon>Methanobacteriati</taxon>
        <taxon>Methanobacteriota</taxon>
        <taxon>Stenosarchaea group</taxon>
        <taxon>Methanomicrobia</taxon>
        <taxon>Methanotrichales</taxon>
        <taxon>Methanotrichaceae</taxon>
        <taxon>Methanocrinis</taxon>
    </lineage>
</organism>
<gene>
    <name evidence="8" type="ORF">P0O24_08380</name>
</gene>
<sequence length="239" mass="26149">MEAKEFFGGAGRASAGRLSLKAGRQREGGREDRWNDPDPWDEDRISSSGGFRLPVTYSGMILALCVILFFVRVLAPAFTFDYLALNPATVASRPWTLITHMFIHADMGHLFFNMLFLFFFGMELENRVGESKFLQIFIISGIVGAVGQMAVLPAGSMVGASGALFGVMGCLAVIAPEIKVLLFFVIPLSIRAAVVLFAVIDFTMMGSGDSIAHMAHITGLLAGLAFGGMLKDRYRYRYR</sequence>
<feature type="transmembrane region" description="Helical" evidence="6">
    <location>
        <begin position="181"/>
        <end position="205"/>
    </location>
</feature>
<dbReference type="GO" id="GO:0006508">
    <property type="term" value="P:proteolysis"/>
    <property type="evidence" value="ECO:0007669"/>
    <property type="project" value="UniProtKB-KW"/>
</dbReference>
<comment type="subcellular location">
    <subcellularLocation>
        <location evidence="1">Membrane</location>
        <topology evidence="1">Multi-pass membrane protein</topology>
    </subcellularLocation>
</comment>
<keyword evidence="9" id="KW-1185">Reference proteome</keyword>
<evidence type="ECO:0000256" key="4">
    <source>
        <dbReference type="ARBA" id="ARBA00023136"/>
    </source>
</evidence>
<feature type="compositionally biased region" description="Basic and acidic residues" evidence="5">
    <location>
        <begin position="24"/>
        <end position="36"/>
    </location>
</feature>
<dbReference type="GO" id="GO:0008233">
    <property type="term" value="F:peptidase activity"/>
    <property type="evidence" value="ECO:0007669"/>
    <property type="project" value="UniProtKB-KW"/>
</dbReference>
<reference evidence="8 9" key="1">
    <citation type="submission" date="2023-03" db="EMBL/GenBank/DDBJ databases">
        <title>Whole genome sequencing of Methanotrichaceae archaeon M04Ac.</title>
        <authorList>
            <person name="Khomyakova M.A."/>
            <person name="Merkel A.Y."/>
            <person name="Slobodkin A.I."/>
        </authorList>
    </citation>
    <scope>NUCLEOTIDE SEQUENCE [LARGE SCALE GENOMIC DNA]</scope>
    <source>
        <strain evidence="8 9">M04Ac</strain>
    </source>
</reference>
<accession>A0ABT5XG01</accession>
<keyword evidence="2 6" id="KW-0812">Transmembrane</keyword>
<evidence type="ECO:0000313" key="9">
    <source>
        <dbReference type="Proteomes" id="UP001215956"/>
    </source>
</evidence>
<dbReference type="InterPro" id="IPR035952">
    <property type="entry name" value="Rhomboid-like_sf"/>
</dbReference>
<evidence type="ECO:0000256" key="6">
    <source>
        <dbReference type="SAM" id="Phobius"/>
    </source>
</evidence>
<dbReference type="PANTHER" id="PTHR43066:SF11">
    <property type="entry name" value="PEPTIDASE S54 RHOMBOID DOMAIN-CONTAINING PROTEIN"/>
    <property type="match status" value="1"/>
</dbReference>
<dbReference type="PANTHER" id="PTHR43066">
    <property type="entry name" value="RHOMBOID-RELATED PROTEIN"/>
    <property type="match status" value="1"/>
</dbReference>
<feature type="transmembrane region" description="Helical" evidence="6">
    <location>
        <begin position="133"/>
        <end position="151"/>
    </location>
</feature>